<gene>
    <name evidence="7" type="ORF">B4U80_09161</name>
</gene>
<name>A0A443SM45_9ACAR</name>
<evidence type="ECO:0000256" key="1">
    <source>
        <dbReference type="ARBA" id="ARBA00004613"/>
    </source>
</evidence>
<dbReference type="Pfam" id="PF04592">
    <property type="entry name" value="SelP_N"/>
    <property type="match status" value="1"/>
</dbReference>
<dbReference type="EMBL" id="NCKV01001316">
    <property type="protein sequence ID" value="RWS28555.1"/>
    <property type="molecule type" value="Genomic_DNA"/>
</dbReference>
<evidence type="ECO:0000256" key="3">
    <source>
        <dbReference type="ARBA" id="ARBA00022729"/>
    </source>
</evidence>
<dbReference type="VEuPathDB" id="VectorBase:LDEU003485"/>
<proteinExistence type="predicted"/>
<evidence type="ECO:0000256" key="2">
    <source>
        <dbReference type="ARBA" id="ARBA00022525"/>
    </source>
</evidence>
<dbReference type="OrthoDB" id="6134775at2759"/>
<keyword evidence="2" id="KW-0964">Secreted</keyword>
<sequence length="155" mass="17459">MVEMLRFLSSTGLNDITFIVINSRQQSSQLSIKVLSDIIGNTNISLYQETDESPVWEKLEGGNKDVFIYDRCGRLTYYLPYPLSVVDPRQPILQTALLSTYFDNPCGNACEMSVQKPDIVAASTSSTKFEESFNVTEQMSILLLETLVLEAETER</sequence>
<evidence type="ECO:0000256" key="5">
    <source>
        <dbReference type="ARBA" id="ARBA00023180"/>
    </source>
</evidence>
<feature type="domain" description="Selenoprotein P N-terminal" evidence="6">
    <location>
        <begin position="8"/>
        <end position="131"/>
    </location>
</feature>
<dbReference type="PANTHER" id="PTHR10105">
    <property type="entry name" value="SELENOPROTEIN P"/>
    <property type="match status" value="1"/>
</dbReference>
<keyword evidence="8" id="KW-1185">Reference proteome</keyword>
<dbReference type="PANTHER" id="PTHR10105:SF2">
    <property type="entry name" value="AGAP003297-PA"/>
    <property type="match status" value="1"/>
</dbReference>
<organism evidence="7 8">
    <name type="scientific">Leptotrombidium deliense</name>
    <dbReference type="NCBI Taxonomy" id="299467"/>
    <lineage>
        <taxon>Eukaryota</taxon>
        <taxon>Metazoa</taxon>
        <taxon>Ecdysozoa</taxon>
        <taxon>Arthropoda</taxon>
        <taxon>Chelicerata</taxon>
        <taxon>Arachnida</taxon>
        <taxon>Acari</taxon>
        <taxon>Acariformes</taxon>
        <taxon>Trombidiformes</taxon>
        <taxon>Prostigmata</taxon>
        <taxon>Anystina</taxon>
        <taxon>Parasitengona</taxon>
        <taxon>Trombiculoidea</taxon>
        <taxon>Trombiculidae</taxon>
        <taxon>Leptotrombidium</taxon>
    </lineage>
</organism>
<dbReference type="GO" id="GO:0005576">
    <property type="term" value="C:extracellular region"/>
    <property type="evidence" value="ECO:0007669"/>
    <property type="project" value="UniProtKB-SubCell"/>
</dbReference>
<dbReference type="AlphaFoldDB" id="A0A443SM45"/>
<reference evidence="7 8" key="1">
    <citation type="journal article" date="2018" name="Gigascience">
        <title>Genomes of trombidid mites reveal novel predicted allergens and laterally-transferred genes associated with secondary metabolism.</title>
        <authorList>
            <person name="Dong X."/>
            <person name="Chaisiri K."/>
            <person name="Xia D."/>
            <person name="Armstrong S.D."/>
            <person name="Fang Y."/>
            <person name="Donnelly M.J."/>
            <person name="Kadowaki T."/>
            <person name="McGarry J.W."/>
            <person name="Darby A.C."/>
            <person name="Makepeace B.L."/>
        </authorList>
    </citation>
    <scope>NUCLEOTIDE SEQUENCE [LARGE SCALE GENOMIC DNA]</scope>
    <source>
        <strain evidence="7">UoL-UT</strain>
    </source>
</reference>
<keyword evidence="4" id="KW-0712">Selenocysteine</keyword>
<protein>
    <submittedName>
        <fullName evidence="7">Selenoprotein Pb-like protein</fullName>
    </submittedName>
</protein>
<comment type="caution">
    <text evidence="7">The sequence shown here is derived from an EMBL/GenBank/DDBJ whole genome shotgun (WGS) entry which is preliminary data.</text>
</comment>
<evidence type="ECO:0000313" key="7">
    <source>
        <dbReference type="EMBL" id="RWS28555.1"/>
    </source>
</evidence>
<keyword evidence="5" id="KW-0325">Glycoprotein</keyword>
<keyword evidence="3" id="KW-0732">Signal</keyword>
<dbReference type="Proteomes" id="UP000288716">
    <property type="component" value="Unassembled WGS sequence"/>
</dbReference>
<dbReference type="STRING" id="299467.A0A443SM45"/>
<evidence type="ECO:0000259" key="6">
    <source>
        <dbReference type="Pfam" id="PF04592"/>
    </source>
</evidence>
<accession>A0A443SM45</accession>
<dbReference type="GO" id="GO:0008430">
    <property type="term" value="F:selenium binding"/>
    <property type="evidence" value="ECO:0007669"/>
    <property type="project" value="InterPro"/>
</dbReference>
<dbReference type="InterPro" id="IPR007671">
    <property type="entry name" value="Selenoprotein-P_N"/>
</dbReference>
<evidence type="ECO:0000313" key="8">
    <source>
        <dbReference type="Proteomes" id="UP000288716"/>
    </source>
</evidence>
<dbReference type="GO" id="GO:0001887">
    <property type="term" value="P:selenium compound metabolic process"/>
    <property type="evidence" value="ECO:0007669"/>
    <property type="project" value="TreeGrafter"/>
</dbReference>
<evidence type="ECO:0000256" key="4">
    <source>
        <dbReference type="ARBA" id="ARBA00022933"/>
    </source>
</evidence>
<dbReference type="InterPro" id="IPR037941">
    <property type="entry name" value="SeP"/>
</dbReference>
<comment type="subcellular location">
    <subcellularLocation>
        <location evidence="1">Secreted</location>
    </subcellularLocation>
</comment>